<evidence type="ECO:0000313" key="1">
    <source>
        <dbReference type="EnsemblMetazoa" id="GPPI000400-PA"/>
    </source>
</evidence>
<protein>
    <recommendedName>
        <fullName evidence="3">Peptidase S1 domain-containing protein</fullName>
    </recommendedName>
</protein>
<proteinExistence type="predicted"/>
<accession>A0A1B0AKW7</accession>
<reference evidence="1" key="2">
    <citation type="submission" date="2020-05" db="UniProtKB">
        <authorList>
            <consortium name="EnsemblMetazoa"/>
        </authorList>
    </citation>
    <scope>IDENTIFICATION</scope>
    <source>
        <strain evidence="1">IAEA</strain>
    </source>
</reference>
<organism evidence="1 2">
    <name type="scientific">Glossina palpalis gambiensis</name>
    <dbReference type="NCBI Taxonomy" id="67801"/>
    <lineage>
        <taxon>Eukaryota</taxon>
        <taxon>Metazoa</taxon>
        <taxon>Ecdysozoa</taxon>
        <taxon>Arthropoda</taxon>
        <taxon>Hexapoda</taxon>
        <taxon>Insecta</taxon>
        <taxon>Pterygota</taxon>
        <taxon>Neoptera</taxon>
        <taxon>Endopterygota</taxon>
        <taxon>Diptera</taxon>
        <taxon>Brachycera</taxon>
        <taxon>Muscomorpha</taxon>
        <taxon>Hippoboscoidea</taxon>
        <taxon>Glossinidae</taxon>
        <taxon>Glossina</taxon>
    </lineage>
</organism>
<dbReference type="EMBL" id="JXJN01028966">
    <property type="status" value="NOT_ANNOTATED_CDS"/>
    <property type="molecule type" value="Genomic_DNA"/>
</dbReference>
<evidence type="ECO:0000313" key="2">
    <source>
        <dbReference type="Proteomes" id="UP000092460"/>
    </source>
</evidence>
<dbReference type="AlphaFoldDB" id="A0A1B0AKW7"/>
<evidence type="ECO:0008006" key="3">
    <source>
        <dbReference type="Google" id="ProtNLM"/>
    </source>
</evidence>
<sequence length="323" mass="36631">VDLKVDSRLKQLYEVVNPVLSSPVLQFSALTVLAPRLPVFIIFHIKSFYSRQHFDTEKLSESLTKFPMFCVKAIWDLKISKYCALQQFEYEDDVVKSPAVIIGNNVLLGNDVNIEGLVDFNYSTSNEVRKHAKIKKLIEYPSKTEEAGISMMLVVTMHNLEADGGNVAVIQIASKPFEMNAIACSVIIEDSYEAVNPMQMNECKEMLPELREGLLCVHYSESAIKGFALICNDELVGLNDPKKIIVPDGPVTYIDIYKYRKWLKQSIEEERLILRIITGFPNKANPKKALGETPLRKRVRSSSGKPKLMAITTFIFFWLFIKG</sequence>
<dbReference type="Proteomes" id="UP000092460">
    <property type="component" value="Unassembled WGS sequence"/>
</dbReference>
<keyword evidence="2" id="KW-1185">Reference proteome</keyword>
<reference evidence="2" key="1">
    <citation type="submission" date="2015-01" db="EMBL/GenBank/DDBJ databases">
        <authorList>
            <person name="Aksoy S."/>
            <person name="Warren W."/>
            <person name="Wilson R.K."/>
        </authorList>
    </citation>
    <scope>NUCLEOTIDE SEQUENCE [LARGE SCALE GENOMIC DNA]</scope>
    <source>
        <strain evidence="2">IAEA</strain>
    </source>
</reference>
<dbReference type="EnsemblMetazoa" id="GPPI000400-RA">
    <property type="protein sequence ID" value="GPPI000400-PA"/>
    <property type="gene ID" value="GPPI000400"/>
</dbReference>
<dbReference type="VEuPathDB" id="VectorBase:GPPI000400"/>
<name>A0A1B0AKW7_9MUSC</name>